<dbReference type="PANTHER" id="PTHR46082:SF11">
    <property type="entry name" value="AAA+ ATPASE DOMAIN-CONTAINING PROTEIN-RELATED"/>
    <property type="match status" value="1"/>
</dbReference>
<name>A0AAV9X0T9_9PEZI</name>
<evidence type="ECO:0008006" key="3">
    <source>
        <dbReference type="Google" id="ProtNLM"/>
    </source>
</evidence>
<keyword evidence="2" id="KW-1185">Reference proteome</keyword>
<dbReference type="GO" id="GO:0009116">
    <property type="term" value="P:nucleoside metabolic process"/>
    <property type="evidence" value="ECO:0007669"/>
    <property type="project" value="InterPro"/>
</dbReference>
<dbReference type="SUPFAM" id="SSF53167">
    <property type="entry name" value="Purine and uridine phosphorylases"/>
    <property type="match status" value="1"/>
</dbReference>
<gene>
    <name evidence="1" type="ORF">TWF694_002860</name>
</gene>
<dbReference type="PANTHER" id="PTHR46082">
    <property type="entry name" value="ATP/GTP-BINDING PROTEIN-RELATED"/>
    <property type="match status" value="1"/>
</dbReference>
<protein>
    <recommendedName>
        <fullName evidence="3">Nucleoside phosphorylase domain-containing protein</fullName>
    </recommendedName>
</protein>
<dbReference type="Proteomes" id="UP001365542">
    <property type="component" value="Unassembled WGS sequence"/>
</dbReference>
<dbReference type="AlphaFoldDB" id="A0AAV9X0T9"/>
<organism evidence="1 2">
    <name type="scientific">Orbilia ellipsospora</name>
    <dbReference type="NCBI Taxonomy" id="2528407"/>
    <lineage>
        <taxon>Eukaryota</taxon>
        <taxon>Fungi</taxon>
        <taxon>Dikarya</taxon>
        <taxon>Ascomycota</taxon>
        <taxon>Pezizomycotina</taxon>
        <taxon>Orbiliomycetes</taxon>
        <taxon>Orbiliales</taxon>
        <taxon>Orbiliaceae</taxon>
        <taxon>Orbilia</taxon>
    </lineage>
</organism>
<accession>A0AAV9X0T9</accession>
<evidence type="ECO:0000313" key="2">
    <source>
        <dbReference type="Proteomes" id="UP001365542"/>
    </source>
</evidence>
<dbReference type="Gene3D" id="3.40.50.1580">
    <property type="entry name" value="Nucleoside phosphorylase domain"/>
    <property type="match status" value="1"/>
</dbReference>
<evidence type="ECO:0000313" key="1">
    <source>
        <dbReference type="EMBL" id="KAK6531684.1"/>
    </source>
</evidence>
<proteinExistence type="predicted"/>
<comment type="caution">
    <text evidence="1">The sequence shown here is derived from an EMBL/GenBank/DDBJ whole genome shotgun (WGS) entry which is preliminary data.</text>
</comment>
<dbReference type="EMBL" id="JAVHJO010000012">
    <property type="protein sequence ID" value="KAK6531684.1"/>
    <property type="molecule type" value="Genomic_DNA"/>
</dbReference>
<sequence length="361" mass="39739">MSNGHNIHYDKYVIAVISASEFEMSAFRFMLESEHPRLPIVEGDRNTYILGELNGYNIVLACLPGNQGKGAAAVVATNLERTFHCIQWRFLVGIGGGVPNNKHDIRLGDVVISMPSGQHGGVVQYDLGKEAEDEFQLKGLLSPPPTLLRSVAEAMKSDHRVKDNRVNEFISTMLQKGRRLRAYDRPSKISDNLYAANYPHIAGELTCSECSDTHLVIREPREFDDPVIHYGLIASGDRVMKSGQKRDKICRDVGEILCFEMEAAGISTEYSCIVIRGISDYADSHKNDDWQYYAAATAAAATKELISYLGPGDCPNHTDPNLDSTTRKPLLLTQSQFQGVGIQNSGSGSISVGRDVYMHGA</sequence>
<dbReference type="InterPro" id="IPR035994">
    <property type="entry name" value="Nucleoside_phosphorylase_sf"/>
</dbReference>
<dbReference type="GO" id="GO:0003824">
    <property type="term" value="F:catalytic activity"/>
    <property type="evidence" value="ECO:0007669"/>
    <property type="project" value="InterPro"/>
</dbReference>
<dbReference type="InterPro" id="IPR053137">
    <property type="entry name" value="NLR-like"/>
</dbReference>
<reference evidence="1 2" key="1">
    <citation type="submission" date="2019-10" db="EMBL/GenBank/DDBJ databases">
        <authorList>
            <person name="Palmer J.M."/>
        </authorList>
    </citation>
    <scope>NUCLEOTIDE SEQUENCE [LARGE SCALE GENOMIC DNA]</scope>
    <source>
        <strain evidence="1 2">TWF694</strain>
    </source>
</reference>